<name>A0A7T6VDB2_9BURK</name>
<reference evidence="1 2" key="1">
    <citation type="submission" date="2020-12" db="EMBL/GenBank/DDBJ databases">
        <title>Complete genome sequence of Burkholderia anthina BJQ0011.</title>
        <authorList>
            <person name="Xu Y."/>
        </authorList>
    </citation>
    <scope>NUCLEOTIDE SEQUENCE [LARGE SCALE GENOMIC DNA]</scope>
    <source>
        <strain evidence="1 2">BJQ0011</strain>
    </source>
</reference>
<evidence type="ECO:0000313" key="2">
    <source>
        <dbReference type="Proteomes" id="UP000596205"/>
    </source>
</evidence>
<protein>
    <submittedName>
        <fullName evidence="1">Uncharacterized protein</fullName>
    </submittedName>
</protein>
<proteinExistence type="predicted"/>
<dbReference type="Proteomes" id="UP000596205">
    <property type="component" value="Chromosome 1"/>
</dbReference>
<organism evidence="1 2">
    <name type="scientific">Burkholderia anthina</name>
    <dbReference type="NCBI Taxonomy" id="179879"/>
    <lineage>
        <taxon>Bacteria</taxon>
        <taxon>Pseudomonadati</taxon>
        <taxon>Pseudomonadota</taxon>
        <taxon>Betaproteobacteria</taxon>
        <taxon>Burkholderiales</taxon>
        <taxon>Burkholderiaceae</taxon>
        <taxon>Burkholderia</taxon>
        <taxon>Burkholderia cepacia complex</taxon>
    </lineage>
</organism>
<gene>
    <name evidence="1" type="ORF">JFN94_12170</name>
</gene>
<accession>A0A7T6VDB2</accession>
<evidence type="ECO:0000313" key="1">
    <source>
        <dbReference type="EMBL" id="QQK01839.1"/>
    </source>
</evidence>
<dbReference type="EMBL" id="CP066769">
    <property type="protein sequence ID" value="QQK01839.1"/>
    <property type="molecule type" value="Genomic_DNA"/>
</dbReference>
<dbReference type="KEGG" id="bann:JFN94_12170"/>
<dbReference type="AlphaFoldDB" id="A0A7T6VDB2"/>
<dbReference type="RefSeq" id="WP_009903609.1">
    <property type="nucleotide sequence ID" value="NZ_CP066769.1"/>
</dbReference>
<sequence length="70" mass="7956">MDKLLIDDQALEDLGGKLRQLEELFNVIQGEEKVSMRACVMCDIGREVAQRTAIELRELCAVAREEVRHA</sequence>